<gene>
    <name evidence="2" type="ORF">STAS_04143</name>
</gene>
<reference evidence="3" key="1">
    <citation type="journal article" date="2019" name="Curr. Biol.">
        <title>Genome Sequence of Striga asiatica Provides Insight into the Evolution of Plant Parasitism.</title>
        <authorList>
            <person name="Yoshida S."/>
            <person name="Kim S."/>
            <person name="Wafula E.K."/>
            <person name="Tanskanen J."/>
            <person name="Kim Y.M."/>
            <person name="Honaas L."/>
            <person name="Yang Z."/>
            <person name="Spallek T."/>
            <person name="Conn C.E."/>
            <person name="Ichihashi Y."/>
            <person name="Cheong K."/>
            <person name="Cui S."/>
            <person name="Der J.P."/>
            <person name="Gundlach H."/>
            <person name="Jiao Y."/>
            <person name="Hori C."/>
            <person name="Ishida J.K."/>
            <person name="Kasahara H."/>
            <person name="Kiba T."/>
            <person name="Kim M.S."/>
            <person name="Koo N."/>
            <person name="Laohavisit A."/>
            <person name="Lee Y.H."/>
            <person name="Lumba S."/>
            <person name="McCourt P."/>
            <person name="Mortimer J.C."/>
            <person name="Mutuku J.M."/>
            <person name="Nomura T."/>
            <person name="Sasaki-Sekimoto Y."/>
            <person name="Seto Y."/>
            <person name="Wang Y."/>
            <person name="Wakatake T."/>
            <person name="Sakakibara H."/>
            <person name="Demura T."/>
            <person name="Yamaguchi S."/>
            <person name="Yoneyama K."/>
            <person name="Manabe R.I."/>
            <person name="Nelson D.C."/>
            <person name="Schulman A.H."/>
            <person name="Timko M.P."/>
            <person name="dePamphilis C.W."/>
            <person name="Choi D."/>
            <person name="Shirasu K."/>
        </authorList>
    </citation>
    <scope>NUCLEOTIDE SEQUENCE [LARGE SCALE GENOMIC DNA]</scope>
    <source>
        <strain evidence="3">cv. UVA1</strain>
    </source>
</reference>
<feature type="compositionally biased region" description="Basic and acidic residues" evidence="1">
    <location>
        <begin position="163"/>
        <end position="173"/>
    </location>
</feature>
<evidence type="ECO:0000313" key="2">
    <source>
        <dbReference type="EMBL" id="GER28349.1"/>
    </source>
</evidence>
<dbReference type="AlphaFoldDB" id="A0A5A7P6G0"/>
<evidence type="ECO:0000313" key="3">
    <source>
        <dbReference type="Proteomes" id="UP000325081"/>
    </source>
</evidence>
<dbReference type="EMBL" id="BKCP01002447">
    <property type="protein sequence ID" value="GER28349.1"/>
    <property type="molecule type" value="Genomic_DNA"/>
</dbReference>
<protein>
    <submittedName>
        <fullName evidence="2">Response regulator receiver domain protein</fullName>
    </submittedName>
</protein>
<dbReference type="Proteomes" id="UP000325081">
    <property type="component" value="Unassembled WGS sequence"/>
</dbReference>
<feature type="region of interest" description="Disordered" evidence="1">
    <location>
        <begin position="112"/>
        <end position="173"/>
    </location>
</feature>
<proteinExistence type="predicted"/>
<sequence>MEKSRFLIHRENPQTNEGIPPAKLLLLKSSDSKFTAFSKNHGSTLPEKVAGSSPNAVITPFKRLQLRSMTCSWFRRWKNWAGSGPESPLLDRLSWVRPVRLVIEGDILPERPLEGSHRPVTLPESLQTIPSHSQQSSGGAHGRGVEEEEEEDERLRLNWTSEPRSRELHAPWQ</sequence>
<comment type="caution">
    <text evidence="2">The sequence shown here is derived from an EMBL/GenBank/DDBJ whole genome shotgun (WGS) entry which is preliminary data.</text>
</comment>
<evidence type="ECO:0000256" key="1">
    <source>
        <dbReference type="SAM" id="MobiDB-lite"/>
    </source>
</evidence>
<accession>A0A5A7P6G0</accession>
<organism evidence="2 3">
    <name type="scientific">Striga asiatica</name>
    <name type="common">Asiatic witchweed</name>
    <name type="synonym">Buchnera asiatica</name>
    <dbReference type="NCBI Taxonomy" id="4170"/>
    <lineage>
        <taxon>Eukaryota</taxon>
        <taxon>Viridiplantae</taxon>
        <taxon>Streptophyta</taxon>
        <taxon>Embryophyta</taxon>
        <taxon>Tracheophyta</taxon>
        <taxon>Spermatophyta</taxon>
        <taxon>Magnoliopsida</taxon>
        <taxon>eudicotyledons</taxon>
        <taxon>Gunneridae</taxon>
        <taxon>Pentapetalae</taxon>
        <taxon>asterids</taxon>
        <taxon>lamiids</taxon>
        <taxon>Lamiales</taxon>
        <taxon>Orobanchaceae</taxon>
        <taxon>Buchnereae</taxon>
        <taxon>Striga</taxon>
    </lineage>
</organism>
<name>A0A5A7P6G0_STRAF</name>
<feature type="non-terminal residue" evidence="2">
    <location>
        <position position="173"/>
    </location>
</feature>
<keyword evidence="3" id="KW-1185">Reference proteome</keyword>